<evidence type="ECO:0000256" key="4">
    <source>
        <dbReference type="ARBA" id="ARBA00023125"/>
    </source>
</evidence>
<dbReference type="SUPFAM" id="SSF109715">
    <property type="entry name" value="DEK C-terminal domain"/>
    <property type="match status" value="1"/>
</dbReference>
<dbReference type="GO" id="GO:0003713">
    <property type="term" value="F:transcription coactivator activity"/>
    <property type="evidence" value="ECO:0000318"/>
    <property type="project" value="GO_Central"/>
</dbReference>
<dbReference type="Pfam" id="PF02229">
    <property type="entry name" value="PC4"/>
    <property type="match status" value="1"/>
</dbReference>
<evidence type="ECO:0000313" key="10">
    <source>
        <dbReference type="Proteomes" id="UP000235145"/>
    </source>
</evidence>
<evidence type="ECO:0000256" key="7">
    <source>
        <dbReference type="SAM" id="MobiDB-lite"/>
    </source>
</evidence>
<dbReference type="PIRSF" id="PIRSF038156">
    <property type="entry name" value="RNA_pol_II_KELP"/>
    <property type="match status" value="1"/>
</dbReference>
<gene>
    <name evidence="9" type="ORF">LSAT_V11C300105930</name>
</gene>
<comment type="subcellular location">
    <subcellularLocation>
        <location evidence="1">Nucleus</location>
    </subcellularLocation>
</comment>
<feature type="region of interest" description="Disordered" evidence="7">
    <location>
        <begin position="62"/>
        <end position="102"/>
    </location>
</feature>
<sequence>MDPEMAKKIEETVLEVLKDSDMDSTTEFQVRKAASEKLGVDLSVSERKKLVRNVVQTYLEEQQAKAEAGDKAVEADEPEEVEEEEEDSEDEKKKRKKGDKEYDEEGDLIFCRLSDKRRVTLTEFKGKHLVSIREYYKKDGKELPSSKGISLTAEQWSTFSKNVPAIEKAINKMEARLN</sequence>
<dbReference type="GO" id="GO:0005667">
    <property type="term" value="C:transcription regulator complex"/>
    <property type="evidence" value="ECO:0000318"/>
    <property type="project" value="GO_Central"/>
</dbReference>
<comment type="caution">
    <text evidence="9">The sequence shown here is derived from an EMBL/GenBank/DDBJ whole genome shotgun (WGS) entry which is preliminary data.</text>
</comment>
<accession>A0A9R1W2I9</accession>
<dbReference type="FunFam" id="2.30.31.10:FF:000004">
    <property type="entry name" value="RNA polymerase II transcriptional coactivator KELP"/>
    <property type="match status" value="1"/>
</dbReference>
<keyword evidence="5" id="KW-0804">Transcription</keyword>
<feature type="domain" description="DEK-C" evidence="8">
    <location>
        <begin position="3"/>
        <end position="60"/>
    </location>
</feature>
<keyword evidence="4" id="KW-0238">DNA-binding</keyword>
<evidence type="ECO:0000256" key="1">
    <source>
        <dbReference type="ARBA" id="ARBA00004123"/>
    </source>
</evidence>
<dbReference type="GO" id="GO:0005634">
    <property type="term" value="C:nucleus"/>
    <property type="evidence" value="ECO:0000318"/>
    <property type="project" value="GO_Central"/>
</dbReference>
<organism evidence="9 10">
    <name type="scientific">Lactuca sativa</name>
    <name type="common">Garden lettuce</name>
    <dbReference type="NCBI Taxonomy" id="4236"/>
    <lineage>
        <taxon>Eukaryota</taxon>
        <taxon>Viridiplantae</taxon>
        <taxon>Streptophyta</taxon>
        <taxon>Embryophyta</taxon>
        <taxon>Tracheophyta</taxon>
        <taxon>Spermatophyta</taxon>
        <taxon>Magnoliopsida</taxon>
        <taxon>eudicotyledons</taxon>
        <taxon>Gunneridae</taxon>
        <taxon>Pentapetalae</taxon>
        <taxon>asterids</taxon>
        <taxon>campanulids</taxon>
        <taxon>Asterales</taxon>
        <taxon>Asteraceae</taxon>
        <taxon>Cichorioideae</taxon>
        <taxon>Cichorieae</taxon>
        <taxon>Lactucinae</taxon>
        <taxon>Lactuca</taxon>
    </lineage>
</organism>
<dbReference type="PANTHER" id="PTHR13215">
    <property type="entry name" value="RNA POLYMERASE II TRANSCRIPTIONAL COACTIVATOR"/>
    <property type="match status" value="1"/>
</dbReference>
<keyword evidence="6" id="KW-0539">Nucleus</keyword>
<dbReference type="EMBL" id="NBSK02000003">
    <property type="protein sequence ID" value="KAJ0215021.1"/>
    <property type="molecule type" value="Genomic_DNA"/>
</dbReference>
<dbReference type="InterPro" id="IPR045125">
    <property type="entry name" value="Sub1/Tcp4-like"/>
</dbReference>
<dbReference type="Gene3D" id="2.30.31.10">
    <property type="entry name" value="Transcriptional Coactivator Pc4, Chain A"/>
    <property type="match status" value="1"/>
</dbReference>
<dbReference type="OrthoDB" id="2505440at2759"/>
<protein>
    <recommendedName>
        <fullName evidence="8">DEK-C domain-containing protein</fullName>
    </recommendedName>
</protein>
<dbReference type="Proteomes" id="UP000235145">
    <property type="component" value="Unassembled WGS sequence"/>
</dbReference>
<evidence type="ECO:0000256" key="6">
    <source>
        <dbReference type="ARBA" id="ARBA00023242"/>
    </source>
</evidence>
<dbReference type="InterPro" id="IPR014876">
    <property type="entry name" value="DEK_C"/>
</dbReference>
<evidence type="ECO:0000256" key="5">
    <source>
        <dbReference type="ARBA" id="ARBA00023163"/>
    </source>
</evidence>
<reference evidence="9 10" key="1">
    <citation type="journal article" date="2017" name="Nat. Commun.">
        <title>Genome assembly with in vitro proximity ligation data and whole-genome triplication in lettuce.</title>
        <authorList>
            <person name="Reyes-Chin-Wo S."/>
            <person name="Wang Z."/>
            <person name="Yang X."/>
            <person name="Kozik A."/>
            <person name="Arikit S."/>
            <person name="Song C."/>
            <person name="Xia L."/>
            <person name="Froenicke L."/>
            <person name="Lavelle D.O."/>
            <person name="Truco M.J."/>
            <person name="Xia R."/>
            <person name="Zhu S."/>
            <person name="Xu C."/>
            <person name="Xu H."/>
            <person name="Xu X."/>
            <person name="Cox K."/>
            <person name="Korf I."/>
            <person name="Meyers B.C."/>
            <person name="Michelmore R.W."/>
        </authorList>
    </citation>
    <scope>NUCLEOTIDE SEQUENCE [LARGE SCALE GENOMIC DNA]</scope>
    <source>
        <strain evidence="10">cv. Salinas</strain>
        <tissue evidence="9">Seedlings</tissue>
    </source>
</reference>
<dbReference type="InterPro" id="IPR009044">
    <property type="entry name" value="ssDNA-bd_transcriptional_reg"/>
</dbReference>
<keyword evidence="3" id="KW-0805">Transcription regulation</keyword>
<proteinExistence type="inferred from homology"/>
<evidence type="ECO:0000256" key="2">
    <source>
        <dbReference type="ARBA" id="ARBA00009001"/>
    </source>
</evidence>
<dbReference type="GO" id="GO:0005737">
    <property type="term" value="C:cytoplasm"/>
    <property type="evidence" value="ECO:0007669"/>
    <property type="project" value="EnsemblPlants"/>
</dbReference>
<evidence type="ECO:0000259" key="8">
    <source>
        <dbReference type="PROSITE" id="PS51998"/>
    </source>
</evidence>
<dbReference type="AlphaFoldDB" id="A0A9R1W2I9"/>
<evidence type="ECO:0000313" key="9">
    <source>
        <dbReference type="EMBL" id="KAJ0215021.1"/>
    </source>
</evidence>
<dbReference type="Gramene" id="rna-gnl|WGS:NBSK|LSAT_3X11280_mrna">
    <property type="protein sequence ID" value="cds-PLY64492.1"/>
    <property type="gene ID" value="gene-LSAT_3X11280"/>
</dbReference>
<evidence type="ECO:0000256" key="3">
    <source>
        <dbReference type="ARBA" id="ARBA00023015"/>
    </source>
</evidence>
<comment type="similarity">
    <text evidence="2">Belongs to the transcriptional coactivator PC4 family.</text>
</comment>
<dbReference type="InterPro" id="IPR003173">
    <property type="entry name" value="PC4_C"/>
</dbReference>
<dbReference type="InterPro" id="IPR017415">
    <property type="entry name" value="KELP"/>
</dbReference>
<keyword evidence="10" id="KW-1185">Reference proteome</keyword>
<dbReference type="SUPFAM" id="SSF54447">
    <property type="entry name" value="ssDNA-binding transcriptional regulator domain"/>
    <property type="match status" value="1"/>
</dbReference>
<dbReference type="GO" id="GO:0060261">
    <property type="term" value="P:positive regulation of transcription initiation by RNA polymerase II"/>
    <property type="evidence" value="ECO:0007669"/>
    <property type="project" value="InterPro"/>
</dbReference>
<dbReference type="PROSITE" id="PS51998">
    <property type="entry name" value="DEK_C"/>
    <property type="match status" value="1"/>
</dbReference>
<feature type="compositionally biased region" description="Acidic residues" evidence="7">
    <location>
        <begin position="75"/>
        <end position="89"/>
    </location>
</feature>
<name>A0A9R1W2I9_LACSA</name>
<dbReference type="Pfam" id="PF08766">
    <property type="entry name" value="DEK_C"/>
    <property type="match status" value="1"/>
</dbReference>
<dbReference type="GO" id="GO:0003677">
    <property type="term" value="F:DNA binding"/>
    <property type="evidence" value="ECO:0007669"/>
    <property type="project" value="UniProtKB-KW"/>
</dbReference>
<dbReference type="GO" id="GO:0046982">
    <property type="term" value="F:protein heterodimerization activity"/>
    <property type="evidence" value="ECO:0007669"/>
    <property type="project" value="EnsemblPlants"/>
</dbReference>
<feature type="compositionally biased region" description="Basic and acidic residues" evidence="7">
    <location>
        <begin position="62"/>
        <end position="74"/>
    </location>
</feature>